<evidence type="ECO:0000313" key="1">
    <source>
        <dbReference type="EMBL" id="KAG1893511.1"/>
    </source>
</evidence>
<gene>
    <name evidence="1" type="ORF">F5891DRAFT_1196361</name>
</gene>
<organism evidence="1 2">
    <name type="scientific">Suillus fuscotomentosus</name>
    <dbReference type="NCBI Taxonomy" id="1912939"/>
    <lineage>
        <taxon>Eukaryota</taxon>
        <taxon>Fungi</taxon>
        <taxon>Dikarya</taxon>
        <taxon>Basidiomycota</taxon>
        <taxon>Agaricomycotina</taxon>
        <taxon>Agaricomycetes</taxon>
        <taxon>Agaricomycetidae</taxon>
        <taxon>Boletales</taxon>
        <taxon>Suillineae</taxon>
        <taxon>Suillaceae</taxon>
        <taxon>Suillus</taxon>
    </lineage>
</organism>
<name>A0AAD4DT90_9AGAM</name>
<dbReference type="Gene3D" id="1.20.930.20">
    <property type="entry name" value="Adaptor protein Cbl, N-terminal domain"/>
    <property type="match status" value="1"/>
</dbReference>
<evidence type="ECO:0000313" key="2">
    <source>
        <dbReference type="Proteomes" id="UP001195769"/>
    </source>
</evidence>
<dbReference type="AlphaFoldDB" id="A0AAD4DT90"/>
<proteinExistence type="predicted"/>
<protein>
    <submittedName>
        <fullName evidence="1">Uncharacterized protein</fullName>
    </submittedName>
</protein>
<dbReference type="GeneID" id="64662577"/>
<dbReference type="EMBL" id="JABBWK010000098">
    <property type="protein sequence ID" value="KAG1893511.1"/>
    <property type="molecule type" value="Genomic_DNA"/>
</dbReference>
<dbReference type="RefSeq" id="XP_041219087.1">
    <property type="nucleotide sequence ID" value="XM_041368279.1"/>
</dbReference>
<dbReference type="InterPro" id="IPR059179">
    <property type="entry name" value="MLKL-like_MCAfunc"/>
</dbReference>
<accession>A0AAD4DT90</accession>
<dbReference type="Gene3D" id="3.40.50.300">
    <property type="entry name" value="P-loop containing nucleotide triphosphate hydrolases"/>
    <property type="match status" value="1"/>
</dbReference>
<comment type="caution">
    <text evidence="1">The sequence shown here is derived from an EMBL/GenBank/DDBJ whole genome shotgun (WGS) entry which is preliminary data.</text>
</comment>
<keyword evidence="2" id="KW-1185">Reference proteome</keyword>
<dbReference type="PANTHER" id="PTHR47691:SF3">
    <property type="entry name" value="HTH-TYPE TRANSCRIPTIONAL REGULATOR RV0890C-RELATED"/>
    <property type="match status" value="1"/>
</dbReference>
<dbReference type="Proteomes" id="UP001195769">
    <property type="component" value="Unassembled WGS sequence"/>
</dbReference>
<sequence>MSGAARIHTGWTLFGDTVQWNFNKNNPHTKQPSSQIQESQAKNMSQLLNVTIAGINAVQTVVPSDLAKGILRTVANILMVVQSVIKNKSDFRAIVNKCKTIGEILKRVTKDTTNDNLPRYLVHALLTLNSSVNDINNKVVSRKEQGLLKRFFSATIDRDQIASWEKDIGSALKLFNTEAIAGIAMKVERLTLGLDSNTTSANVLKYHSIEPPSRPSMFYGRDDLVAELTTLVVNGEHIALIGLGGMGKSSLTKAILHEPLIIEKFADRRFFVAYDDLDPSTITFETFMTHFAGALGIEITGADPLRSISTFLHSASALVVLNNAETFEEASALSALEKIPPAIAKIADIRGVILILTSRSRRNATDVLWRMMDIPPLDLSSVERVFFQTYPCTRCSDAKEEIKDLLRELDFHPLSINLLAHTARQNDLSPAILLKRWNDRHSAVLNPGKGKLQSLSDTMQLSLNSPSIQGLGEDGCRTLAIIAFLPQGLNDNLAGDLLPSLQEINTIYLLPVPDPTRLQEIRTFYYGTVQQCSEEQDGHANVIISDHFNIECVIAFDLAHIPEETSRTCSKFLACLRCHLPHPTTLTPTILDVVKNSSTYELKADCLWHLSWLYFTLSQLTDSMKILKAARALYLATGNHEMVADCVIHCADIYISQGCYIQSQQLLEGFQCSVSWEYLTSGN</sequence>
<dbReference type="InterPro" id="IPR027417">
    <property type="entry name" value="P-loop_NTPase"/>
</dbReference>
<dbReference type="PANTHER" id="PTHR47691">
    <property type="entry name" value="REGULATOR-RELATED"/>
    <property type="match status" value="1"/>
</dbReference>
<dbReference type="CDD" id="cd21037">
    <property type="entry name" value="MLKL_NTD"/>
    <property type="match status" value="1"/>
</dbReference>
<dbReference type="GO" id="GO:0007166">
    <property type="term" value="P:cell surface receptor signaling pathway"/>
    <property type="evidence" value="ECO:0007669"/>
    <property type="project" value="InterPro"/>
</dbReference>
<dbReference type="SUPFAM" id="SSF52540">
    <property type="entry name" value="P-loop containing nucleoside triphosphate hydrolases"/>
    <property type="match status" value="1"/>
</dbReference>
<dbReference type="InterPro" id="IPR036537">
    <property type="entry name" value="Adaptor_Cbl_N_dom_sf"/>
</dbReference>
<reference evidence="1" key="1">
    <citation type="journal article" date="2020" name="New Phytol.">
        <title>Comparative genomics reveals dynamic genome evolution in host specialist ectomycorrhizal fungi.</title>
        <authorList>
            <person name="Lofgren L.A."/>
            <person name="Nguyen N.H."/>
            <person name="Vilgalys R."/>
            <person name="Ruytinx J."/>
            <person name="Liao H.L."/>
            <person name="Branco S."/>
            <person name="Kuo A."/>
            <person name="LaButti K."/>
            <person name="Lipzen A."/>
            <person name="Andreopoulos W."/>
            <person name="Pangilinan J."/>
            <person name="Riley R."/>
            <person name="Hundley H."/>
            <person name="Na H."/>
            <person name="Barry K."/>
            <person name="Grigoriev I.V."/>
            <person name="Stajich J.E."/>
            <person name="Kennedy P.G."/>
        </authorList>
    </citation>
    <scope>NUCLEOTIDE SEQUENCE</scope>
    <source>
        <strain evidence="1">FC203</strain>
    </source>
</reference>